<proteinExistence type="predicted"/>
<dbReference type="KEGG" id="aal:EP13_11230"/>
<evidence type="ECO:0000313" key="2">
    <source>
        <dbReference type="EMBL" id="HAW76406.1"/>
    </source>
</evidence>
<dbReference type="RefSeq" id="WP_044057323.1">
    <property type="nucleotide sequence ID" value="NZ_CAJXAX010000001.1"/>
</dbReference>
<evidence type="ECO:0000313" key="3">
    <source>
        <dbReference type="EMBL" id="HBU49952.1"/>
    </source>
</evidence>
<protein>
    <submittedName>
        <fullName evidence="1">Uncharacterized protein</fullName>
    </submittedName>
</protein>
<evidence type="ECO:0000313" key="4">
    <source>
        <dbReference type="Proteomes" id="UP000056090"/>
    </source>
</evidence>
<organism evidence="1 4">
    <name type="scientific">Alteromonas australica</name>
    <dbReference type="NCBI Taxonomy" id="589873"/>
    <lineage>
        <taxon>Bacteria</taxon>
        <taxon>Pseudomonadati</taxon>
        <taxon>Pseudomonadota</taxon>
        <taxon>Gammaproteobacteria</taxon>
        <taxon>Alteromonadales</taxon>
        <taxon>Alteromonadaceae</taxon>
        <taxon>Alteromonas/Salinimonas group</taxon>
        <taxon>Alteromonas</taxon>
    </lineage>
</organism>
<sequence>MKSIDQPVTASFRFLSLDMMQAYTLKKEVSGAWFYKDEAKEVFVGVVPLIEAHFDELNDYFIRQQLAYDECDIYVEATAQGSEKTAQVNVPREVNRVLKYLDCPLTYAVRQ</sequence>
<dbReference type="Proteomes" id="UP000264779">
    <property type="component" value="Unassembled WGS sequence"/>
</dbReference>
<dbReference type="Proteomes" id="UP000056090">
    <property type="component" value="Chromosome"/>
</dbReference>
<accession>A0A075P041</accession>
<dbReference type="eggNOG" id="ENOG503352T">
    <property type="taxonomic scope" value="Bacteria"/>
</dbReference>
<dbReference type="GeneID" id="78255478"/>
<dbReference type="AlphaFoldDB" id="A0A075P041"/>
<evidence type="ECO:0000313" key="5">
    <source>
        <dbReference type="Proteomes" id="UP000263517"/>
    </source>
</evidence>
<reference evidence="1 4" key="1">
    <citation type="submission" date="2014-06" db="EMBL/GenBank/DDBJ databases">
        <title>Genomes of Alteromonas australica, a world apart.</title>
        <authorList>
            <person name="Gonzaga A."/>
            <person name="Lopez-Perez M."/>
            <person name="Rodriguez-Valera F."/>
        </authorList>
    </citation>
    <scope>NUCLEOTIDE SEQUENCE [LARGE SCALE GENOMIC DNA]</scope>
    <source>
        <strain evidence="1 4">H 17</strain>
    </source>
</reference>
<evidence type="ECO:0000313" key="1">
    <source>
        <dbReference type="EMBL" id="AIF99211.1"/>
    </source>
</evidence>
<reference evidence="5 6" key="2">
    <citation type="journal article" date="2018" name="Nat. Biotechnol.">
        <title>A standardized bacterial taxonomy based on genome phylogeny substantially revises the tree of life.</title>
        <authorList>
            <person name="Parks D.H."/>
            <person name="Chuvochina M."/>
            <person name="Waite D.W."/>
            <person name="Rinke C."/>
            <person name="Skarshewski A."/>
            <person name="Chaumeil P.A."/>
            <person name="Hugenholtz P."/>
        </authorList>
    </citation>
    <scope>NUCLEOTIDE SEQUENCE [LARGE SCALE GENOMIC DNA]</scope>
    <source>
        <strain evidence="3">UBA11621</strain>
        <strain evidence="2">UBA11978</strain>
    </source>
</reference>
<dbReference type="Proteomes" id="UP000263517">
    <property type="component" value="Unassembled WGS sequence"/>
</dbReference>
<dbReference type="EMBL" id="DONK01000028">
    <property type="protein sequence ID" value="HBU49952.1"/>
    <property type="molecule type" value="Genomic_DNA"/>
</dbReference>
<dbReference type="EMBL" id="DNAN01000422">
    <property type="protein sequence ID" value="HAW76406.1"/>
    <property type="molecule type" value="Genomic_DNA"/>
</dbReference>
<keyword evidence="4" id="KW-1185">Reference proteome</keyword>
<dbReference type="EMBL" id="CP008849">
    <property type="protein sequence ID" value="AIF99211.1"/>
    <property type="molecule type" value="Genomic_DNA"/>
</dbReference>
<evidence type="ECO:0000313" key="6">
    <source>
        <dbReference type="Proteomes" id="UP000264779"/>
    </source>
</evidence>
<gene>
    <name evidence="2" type="ORF">DCW74_11815</name>
    <name evidence="3" type="ORF">DEB45_01725</name>
    <name evidence="1" type="ORF">EP13_11230</name>
</gene>
<name>A0A075P041_9ALTE</name>